<feature type="signal peptide" evidence="1">
    <location>
        <begin position="1"/>
        <end position="28"/>
    </location>
</feature>
<name>W3VUS3_MOEAP</name>
<dbReference type="EMBL" id="AWNI01000005">
    <property type="protein sequence ID" value="ETS64556.1"/>
    <property type="molecule type" value="Genomic_DNA"/>
</dbReference>
<sequence length="249" mass="27606">MVLCGCTRFGFVLLATLVALSCLRASLAAPVRPILPAYTETGHRVAFWNGNAGGPESREPGRGYPLVHVPSDLTSAGLTSRPFRLLRLENDHILAALRAELSRFDPTLATLRAHSIFVGRGTRLEARALNLVSSPDTKVSHVLNIPHGPGALQAFRAGALRKIHVMVPVPVNQEWYSMLRIPYTPESQQHPPLLIYELFVDRLLPRDYIKLIGAAIVQEPQNPFNFLIRWNSSPAVTSIARIQEHTRSF</sequence>
<dbReference type="HOGENOM" id="CLU_1116151_0_0_1"/>
<organism evidence="2 3">
    <name type="scientific">Moesziomyces aphidis</name>
    <name type="common">Pseudozyma aphidis</name>
    <dbReference type="NCBI Taxonomy" id="84754"/>
    <lineage>
        <taxon>Eukaryota</taxon>
        <taxon>Fungi</taxon>
        <taxon>Dikarya</taxon>
        <taxon>Basidiomycota</taxon>
        <taxon>Ustilaginomycotina</taxon>
        <taxon>Ustilaginomycetes</taxon>
        <taxon>Ustilaginales</taxon>
        <taxon>Ustilaginaceae</taxon>
        <taxon>Moesziomyces</taxon>
    </lineage>
</organism>
<dbReference type="AlphaFoldDB" id="W3VUS3"/>
<evidence type="ECO:0000313" key="3">
    <source>
        <dbReference type="Proteomes" id="UP000019462"/>
    </source>
</evidence>
<keyword evidence="1" id="KW-0732">Signal</keyword>
<comment type="caution">
    <text evidence="2">The sequence shown here is derived from an EMBL/GenBank/DDBJ whole genome shotgun (WGS) entry which is preliminary data.</text>
</comment>
<dbReference type="OrthoDB" id="10327522at2759"/>
<keyword evidence="3" id="KW-1185">Reference proteome</keyword>
<accession>W3VUS3</accession>
<protein>
    <submittedName>
        <fullName evidence="2">Uncharacterized protein</fullName>
    </submittedName>
</protein>
<gene>
    <name evidence="2" type="ORF">PaG_01021</name>
</gene>
<reference evidence="2 3" key="1">
    <citation type="journal article" date="2014" name="Genome Announc.">
        <title>Genome sequence of the basidiomycetous fungus Pseudozyma aphidis DSM70725, an efficient producer of biosurfactant mannosylerythritol lipids.</title>
        <authorList>
            <person name="Lorenz S."/>
            <person name="Guenther M."/>
            <person name="Grumaz C."/>
            <person name="Rupp S."/>
            <person name="Zibek S."/>
            <person name="Sohn K."/>
        </authorList>
    </citation>
    <scope>NUCLEOTIDE SEQUENCE [LARGE SCALE GENOMIC DNA]</scope>
    <source>
        <strain evidence="3">ATCC 32657 / CBS 517.83 / DSM 70725 / JCM 10318 / NBRC 10182 / NRRL Y-7954 / St-0401</strain>
    </source>
</reference>
<evidence type="ECO:0000256" key="1">
    <source>
        <dbReference type="SAM" id="SignalP"/>
    </source>
</evidence>
<proteinExistence type="predicted"/>
<dbReference type="Proteomes" id="UP000019462">
    <property type="component" value="Unassembled WGS sequence"/>
</dbReference>
<feature type="chain" id="PRO_5004834905" evidence="1">
    <location>
        <begin position="29"/>
        <end position="249"/>
    </location>
</feature>
<evidence type="ECO:0000313" key="2">
    <source>
        <dbReference type="EMBL" id="ETS64556.1"/>
    </source>
</evidence>